<reference evidence="2 3" key="1">
    <citation type="submission" date="2024-06" db="EMBL/GenBank/DDBJ databases">
        <title>The Natural Products Discovery Center: Release of the First 8490 Sequenced Strains for Exploring Actinobacteria Biosynthetic Diversity.</title>
        <authorList>
            <person name="Kalkreuter E."/>
            <person name="Kautsar S.A."/>
            <person name="Yang D."/>
            <person name="Bader C.D."/>
            <person name="Teijaro C.N."/>
            <person name="Fluegel L."/>
            <person name="Davis C.M."/>
            <person name="Simpson J.R."/>
            <person name="Lauterbach L."/>
            <person name="Steele A.D."/>
            <person name="Gui C."/>
            <person name="Meng S."/>
            <person name="Li G."/>
            <person name="Viehrig K."/>
            <person name="Ye F."/>
            <person name="Su P."/>
            <person name="Kiefer A.F."/>
            <person name="Nichols A."/>
            <person name="Cepeda A.J."/>
            <person name="Yan W."/>
            <person name="Fan B."/>
            <person name="Jiang Y."/>
            <person name="Adhikari A."/>
            <person name="Zheng C.-J."/>
            <person name="Schuster L."/>
            <person name="Cowan T.M."/>
            <person name="Smanski M.J."/>
            <person name="Chevrette M.G."/>
            <person name="De Carvalho L.P.S."/>
            <person name="Shen B."/>
        </authorList>
    </citation>
    <scope>NUCLEOTIDE SEQUENCE [LARGE SCALE GENOMIC DNA]</scope>
    <source>
        <strain evidence="2 3">NPDC050100</strain>
    </source>
</reference>
<dbReference type="Proteomes" id="UP001551675">
    <property type="component" value="Unassembled WGS sequence"/>
</dbReference>
<organism evidence="2 3">
    <name type="scientific">Microtetraspora glauca</name>
    <dbReference type="NCBI Taxonomy" id="1996"/>
    <lineage>
        <taxon>Bacteria</taxon>
        <taxon>Bacillati</taxon>
        <taxon>Actinomycetota</taxon>
        <taxon>Actinomycetes</taxon>
        <taxon>Streptosporangiales</taxon>
        <taxon>Streptosporangiaceae</taxon>
        <taxon>Microtetraspora</taxon>
    </lineage>
</organism>
<comment type="caution">
    <text evidence="2">The sequence shown here is derived from an EMBL/GenBank/DDBJ whole genome shotgun (WGS) entry which is preliminary data.</text>
</comment>
<evidence type="ECO:0000313" key="3">
    <source>
        <dbReference type="Proteomes" id="UP001551675"/>
    </source>
</evidence>
<feature type="transmembrane region" description="Helical" evidence="1">
    <location>
        <begin position="6"/>
        <end position="27"/>
    </location>
</feature>
<gene>
    <name evidence="2" type="ORF">AB0I59_40005</name>
</gene>
<evidence type="ECO:0000313" key="2">
    <source>
        <dbReference type="EMBL" id="MEV0974812.1"/>
    </source>
</evidence>
<dbReference type="EMBL" id="JBFALK010000035">
    <property type="protein sequence ID" value="MEV0974812.1"/>
    <property type="molecule type" value="Genomic_DNA"/>
</dbReference>
<feature type="transmembrane region" description="Helical" evidence="1">
    <location>
        <begin position="39"/>
        <end position="57"/>
    </location>
</feature>
<keyword evidence="1" id="KW-0472">Membrane</keyword>
<sequence length="59" mass="5628">MTQSGAMIKAIIAIALSVAVGGGAALLARRSGKSRSASLLVGLTVGTAALGGFSPILSS</sequence>
<keyword evidence="3" id="KW-1185">Reference proteome</keyword>
<accession>A0ABV3GTG8</accession>
<dbReference type="RefSeq" id="WP_061255792.1">
    <property type="nucleotide sequence ID" value="NZ_JBFALK010000035.1"/>
</dbReference>
<protein>
    <submittedName>
        <fullName evidence="2">Uncharacterized protein</fullName>
    </submittedName>
</protein>
<name>A0ABV3GTG8_MICGL</name>
<proteinExistence type="predicted"/>
<evidence type="ECO:0000256" key="1">
    <source>
        <dbReference type="SAM" id="Phobius"/>
    </source>
</evidence>
<keyword evidence="1" id="KW-1133">Transmembrane helix</keyword>
<keyword evidence="1" id="KW-0812">Transmembrane</keyword>